<name>A0A812QUA3_SYMPI</name>
<dbReference type="AlphaFoldDB" id="A0A812QUA3"/>
<proteinExistence type="predicted"/>
<organism evidence="1 2">
    <name type="scientific">Symbiodinium pilosum</name>
    <name type="common">Dinoflagellate</name>
    <dbReference type="NCBI Taxonomy" id="2952"/>
    <lineage>
        <taxon>Eukaryota</taxon>
        <taxon>Sar</taxon>
        <taxon>Alveolata</taxon>
        <taxon>Dinophyceae</taxon>
        <taxon>Suessiales</taxon>
        <taxon>Symbiodiniaceae</taxon>
        <taxon>Symbiodinium</taxon>
    </lineage>
</organism>
<dbReference type="Proteomes" id="UP000649617">
    <property type="component" value="Unassembled WGS sequence"/>
</dbReference>
<dbReference type="EMBL" id="CAJNIZ010017853">
    <property type="protein sequence ID" value="CAE7403657.1"/>
    <property type="molecule type" value="Genomic_DNA"/>
</dbReference>
<keyword evidence="2" id="KW-1185">Reference proteome</keyword>
<accession>A0A812QUA3</accession>
<dbReference type="OrthoDB" id="447339at2759"/>
<evidence type="ECO:0000313" key="2">
    <source>
        <dbReference type="Proteomes" id="UP000649617"/>
    </source>
</evidence>
<gene>
    <name evidence="1" type="ORF">SPIL2461_LOCUS9956</name>
</gene>
<comment type="caution">
    <text evidence="1">The sequence shown here is derived from an EMBL/GenBank/DDBJ whole genome shotgun (WGS) entry which is preliminary data.</text>
</comment>
<evidence type="ECO:0000313" key="1">
    <source>
        <dbReference type="EMBL" id="CAE7403657.1"/>
    </source>
</evidence>
<reference evidence="1" key="1">
    <citation type="submission" date="2021-02" db="EMBL/GenBank/DDBJ databases">
        <authorList>
            <person name="Dougan E. K."/>
            <person name="Rhodes N."/>
            <person name="Thang M."/>
            <person name="Chan C."/>
        </authorList>
    </citation>
    <scope>NUCLEOTIDE SEQUENCE</scope>
</reference>
<sequence>MQKIIVPALYEKVMQEVRSLEPTLEALNFGKGSATATASSSFRDAKRMKMTATTPVTGASSASIDPEQAAKNFRAWLAQDKSALRSMLFILSGNNTFYTGHVAELVARAAVACKPMSEDHFVAAVKARMQKPAEKTQRMPRMTIIDGEVILTPTIGNQVRGE</sequence>
<protein>
    <submittedName>
        <fullName evidence="1">Uncharacterized protein</fullName>
    </submittedName>
</protein>